<dbReference type="PANTHER" id="PTHR22916:SF3">
    <property type="entry name" value="UDP-GLCNAC:BETAGAL BETA-1,3-N-ACETYLGLUCOSAMINYLTRANSFERASE-LIKE PROTEIN 1"/>
    <property type="match status" value="1"/>
</dbReference>
<dbReference type="STRING" id="1121883.SAMN02745226_01604"/>
<name>A0A1M7T6L4_FERGO</name>
<protein>
    <submittedName>
        <fullName evidence="2">Glycosyltransferase involved in cell wall bisynthesis</fullName>
    </submittedName>
</protein>
<dbReference type="Gene3D" id="3.90.550.10">
    <property type="entry name" value="Spore Coat Polysaccharide Biosynthesis Protein SpsA, Chain A"/>
    <property type="match status" value="1"/>
</dbReference>
<dbReference type="PANTHER" id="PTHR22916">
    <property type="entry name" value="GLYCOSYLTRANSFERASE"/>
    <property type="match status" value="1"/>
</dbReference>
<dbReference type="RefSeq" id="WP_011994605.1">
    <property type="nucleotide sequence ID" value="NZ_FRDJ01000010.1"/>
</dbReference>
<sequence>MINKQELVSVIIPAYNLESYIERSLRSVLEQTYENIEIIVVNDGSKDSTAEVAEKILKNAGKIYKIINQKNQGASVARNTGLTAAQGKYIKFLDGDDTLFPWTVEELVGAIEENKCDIAFGGQNVVNLKGKILYRYDEMYEYTQGVYESKEILKKFLLQTMHISLNSSIFLKEIIDKNFIKFTPGTRYSEDNEFISKYLYYSGSGYVFNKAVANALYRIKSTTKIPSLSVFHNVGAMLRLKRFFEERREREIAKIIESECIPAAYTWTIGNLAFNGYPLFDWLRIARMDKVRRNVISYKIHNKNTKFGKQQNFLISLFRFSPFLVYVLLRSYSYILKILHR</sequence>
<dbReference type="InterPro" id="IPR029044">
    <property type="entry name" value="Nucleotide-diphossugar_trans"/>
</dbReference>
<evidence type="ECO:0000313" key="2">
    <source>
        <dbReference type="EMBL" id="SHN66373.1"/>
    </source>
</evidence>
<dbReference type="Pfam" id="PF00535">
    <property type="entry name" value="Glycos_transf_2"/>
    <property type="match status" value="1"/>
</dbReference>
<accession>A0A1M7T6L4</accession>
<evidence type="ECO:0000259" key="1">
    <source>
        <dbReference type="Pfam" id="PF00535"/>
    </source>
</evidence>
<dbReference type="OrthoDB" id="9785185at2"/>
<feature type="domain" description="Glycosyltransferase 2-like" evidence="1">
    <location>
        <begin position="9"/>
        <end position="177"/>
    </location>
</feature>
<dbReference type="SUPFAM" id="SSF53448">
    <property type="entry name" value="Nucleotide-diphospho-sugar transferases"/>
    <property type="match status" value="1"/>
</dbReference>
<gene>
    <name evidence="2" type="ORF">SAMN02745226_01604</name>
</gene>
<dbReference type="AlphaFoldDB" id="A0A1M7T6L4"/>
<dbReference type="InterPro" id="IPR001173">
    <property type="entry name" value="Glyco_trans_2-like"/>
</dbReference>
<organism evidence="2 3">
    <name type="scientific">Fervidobacterium gondwanense DSM 13020</name>
    <dbReference type="NCBI Taxonomy" id="1121883"/>
    <lineage>
        <taxon>Bacteria</taxon>
        <taxon>Thermotogati</taxon>
        <taxon>Thermotogota</taxon>
        <taxon>Thermotogae</taxon>
        <taxon>Thermotogales</taxon>
        <taxon>Fervidobacteriaceae</taxon>
        <taxon>Fervidobacterium</taxon>
    </lineage>
</organism>
<dbReference type="CDD" id="cd00761">
    <property type="entry name" value="Glyco_tranf_GTA_type"/>
    <property type="match status" value="1"/>
</dbReference>
<proteinExistence type="predicted"/>
<keyword evidence="3" id="KW-1185">Reference proteome</keyword>
<dbReference type="EMBL" id="FRDJ01000010">
    <property type="protein sequence ID" value="SHN66373.1"/>
    <property type="molecule type" value="Genomic_DNA"/>
</dbReference>
<dbReference type="GO" id="GO:0016758">
    <property type="term" value="F:hexosyltransferase activity"/>
    <property type="evidence" value="ECO:0007669"/>
    <property type="project" value="UniProtKB-ARBA"/>
</dbReference>
<dbReference type="Proteomes" id="UP000184207">
    <property type="component" value="Unassembled WGS sequence"/>
</dbReference>
<reference evidence="3" key="1">
    <citation type="submission" date="2016-12" db="EMBL/GenBank/DDBJ databases">
        <authorList>
            <person name="Varghese N."/>
            <person name="Submissions S."/>
        </authorList>
    </citation>
    <scope>NUCLEOTIDE SEQUENCE [LARGE SCALE GENOMIC DNA]</scope>
    <source>
        <strain evidence="3">DSM 13020</strain>
    </source>
</reference>
<evidence type="ECO:0000313" key="3">
    <source>
        <dbReference type="Proteomes" id="UP000184207"/>
    </source>
</evidence>
<keyword evidence="2" id="KW-0808">Transferase</keyword>